<evidence type="ECO:0000256" key="2">
    <source>
        <dbReference type="ARBA" id="ARBA00022448"/>
    </source>
</evidence>
<keyword evidence="5 7" id="KW-1133">Transmembrane helix</keyword>
<dbReference type="Pfam" id="PF03547">
    <property type="entry name" value="Mem_trans"/>
    <property type="match status" value="2"/>
</dbReference>
<dbReference type="OrthoDB" id="3238001at2"/>
<feature type="transmembrane region" description="Helical" evidence="7">
    <location>
        <begin position="93"/>
        <end position="114"/>
    </location>
</feature>
<comment type="subcellular location">
    <subcellularLocation>
        <location evidence="1">Membrane</location>
        <topology evidence="1">Multi-pass membrane protein</topology>
    </subcellularLocation>
</comment>
<gene>
    <name evidence="8" type="ORF">EH243_06965</name>
</gene>
<keyword evidence="6 7" id="KW-0472">Membrane</keyword>
<dbReference type="Proteomes" id="UP000283087">
    <property type="component" value="Unassembled WGS sequence"/>
</dbReference>
<comment type="caution">
    <text evidence="8">The sequence shown here is derived from an EMBL/GenBank/DDBJ whole genome shotgun (WGS) entry which is preliminary data.</text>
</comment>
<feature type="transmembrane region" description="Helical" evidence="7">
    <location>
        <begin position="120"/>
        <end position="141"/>
    </location>
</feature>
<feature type="transmembrane region" description="Helical" evidence="7">
    <location>
        <begin position="209"/>
        <end position="232"/>
    </location>
</feature>
<dbReference type="EMBL" id="RQXW01000005">
    <property type="protein sequence ID" value="RTE66329.1"/>
    <property type="molecule type" value="Genomic_DNA"/>
</dbReference>
<keyword evidence="9" id="KW-1185">Reference proteome</keyword>
<protein>
    <submittedName>
        <fullName evidence="8">AEC family transporter</fullName>
    </submittedName>
</protein>
<sequence length="291" mass="31152">MFSVIFSILMPVFVCVGIGYGWSKSGKDFDTSLVTAIVTYFATPCLVFYALAKVELQPSYLSDMGLAAITAITAFSLIGAGVLALFKLPQRAFLQALTWPNVGNIGLPLCMLAFGEEGLALAVTFFTVYVVVQMTLGVAFVSGSFSLKSLLKMPIIPATAFAAVFLFSDLSVPDWLFNTTKLIGDLTIPLMLFTLGVSLASLKIGSLKVAFGLSVLRLLMGFGVGLGIVWMMGLTGPAAGVIILQCSMPAAVFCYLFAQLYDQRPEEVAGFVIVSTFMGFVTLPALLWYVL</sequence>
<evidence type="ECO:0000256" key="3">
    <source>
        <dbReference type="ARBA" id="ARBA00022475"/>
    </source>
</evidence>
<feature type="transmembrane region" description="Helical" evidence="7">
    <location>
        <begin position="6"/>
        <end position="22"/>
    </location>
</feature>
<dbReference type="RefSeq" id="WP_126157928.1">
    <property type="nucleotide sequence ID" value="NZ_RQXW01000005.1"/>
</dbReference>
<proteinExistence type="predicted"/>
<evidence type="ECO:0000313" key="8">
    <source>
        <dbReference type="EMBL" id="RTE66329.1"/>
    </source>
</evidence>
<dbReference type="AlphaFoldDB" id="A0A430KS39"/>
<keyword evidence="3" id="KW-1003">Cell membrane</keyword>
<feature type="transmembrane region" description="Helical" evidence="7">
    <location>
        <begin position="270"/>
        <end position="290"/>
    </location>
</feature>
<feature type="transmembrane region" description="Helical" evidence="7">
    <location>
        <begin position="182"/>
        <end position="202"/>
    </location>
</feature>
<evidence type="ECO:0000256" key="1">
    <source>
        <dbReference type="ARBA" id="ARBA00004141"/>
    </source>
</evidence>
<evidence type="ECO:0000256" key="5">
    <source>
        <dbReference type="ARBA" id="ARBA00022989"/>
    </source>
</evidence>
<evidence type="ECO:0000256" key="4">
    <source>
        <dbReference type="ARBA" id="ARBA00022692"/>
    </source>
</evidence>
<feature type="transmembrane region" description="Helical" evidence="7">
    <location>
        <begin position="34"/>
        <end position="52"/>
    </location>
</feature>
<evidence type="ECO:0000256" key="6">
    <source>
        <dbReference type="ARBA" id="ARBA00023136"/>
    </source>
</evidence>
<dbReference type="PANTHER" id="PTHR36838:SF1">
    <property type="entry name" value="SLR1864 PROTEIN"/>
    <property type="match status" value="1"/>
</dbReference>
<evidence type="ECO:0000256" key="7">
    <source>
        <dbReference type="SAM" id="Phobius"/>
    </source>
</evidence>
<feature type="transmembrane region" description="Helical" evidence="7">
    <location>
        <begin position="153"/>
        <end position="170"/>
    </location>
</feature>
<reference evidence="8 9" key="1">
    <citation type="submission" date="2018-11" db="EMBL/GenBank/DDBJ databases">
        <title>The draft genome sequence of Amphritea opalescens ANRC-JH13T.</title>
        <authorList>
            <person name="Fang Z."/>
            <person name="Zhang Y."/>
            <person name="Han X."/>
        </authorList>
    </citation>
    <scope>NUCLEOTIDE SEQUENCE [LARGE SCALE GENOMIC DNA]</scope>
    <source>
        <strain evidence="8 9">ANRC-JH13</strain>
    </source>
</reference>
<dbReference type="GO" id="GO:0016020">
    <property type="term" value="C:membrane"/>
    <property type="evidence" value="ECO:0007669"/>
    <property type="project" value="UniProtKB-SubCell"/>
</dbReference>
<organism evidence="8 9">
    <name type="scientific">Amphritea opalescens</name>
    <dbReference type="NCBI Taxonomy" id="2490544"/>
    <lineage>
        <taxon>Bacteria</taxon>
        <taxon>Pseudomonadati</taxon>
        <taxon>Pseudomonadota</taxon>
        <taxon>Gammaproteobacteria</taxon>
        <taxon>Oceanospirillales</taxon>
        <taxon>Oceanospirillaceae</taxon>
        <taxon>Amphritea</taxon>
    </lineage>
</organism>
<dbReference type="InterPro" id="IPR004776">
    <property type="entry name" value="Mem_transp_PIN-like"/>
</dbReference>
<name>A0A430KS39_9GAMM</name>
<keyword evidence="2" id="KW-0813">Transport</keyword>
<accession>A0A430KS39</accession>
<evidence type="ECO:0000313" key="9">
    <source>
        <dbReference type="Proteomes" id="UP000283087"/>
    </source>
</evidence>
<feature type="transmembrane region" description="Helical" evidence="7">
    <location>
        <begin position="64"/>
        <end position="86"/>
    </location>
</feature>
<dbReference type="PANTHER" id="PTHR36838">
    <property type="entry name" value="AUXIN EFFLUX CARRIER FAMILY PROTEIN"/>
    <property type="match status" value="1"/>
</dbReference>
<keyword evidence="4 7" id="KW-0812">Transmembrane</keyword>
<feature type="transmembrane region" description="Helical" evidence="7">
    <location>
        <begin position="238"/>
        <end position="258"/>
    </location>
</feature>
<dbReference type="GO" id="GO:0055085">
    <property type="term" value="P:transmembrane transport"/>
    <property type="evidence" value="ECO:0007669"/>
    <property type="project" value="InterPro"/>
</dbReference>